<proteinExistence type="inferred from homology"/>
<dbReference type="InterPro" id="IPR052196">
    <property type="entry name" value="Bact_Kbp"/>
</dbReference>
<dbReference type="GO" id="GO:0016787">
    <property type="term" value="F:hydrolase activity"/>
    <property type="evidence" value="ECO:0007669"/>
    <property type="project" value="UniProtKB-KW"/>
</dbReference>
<dbReference type="SUPFAM" id="SSF53955">
    <property type="entry name" value="Lysozyme-like"/>
    <property type="match status" value="1"/>
</dbReference>
<protein>
    <submittedName>
        <fullName evidence="4">LysM peptidoglycan-binding domain-containing protein</fullName>
    </submittedName>
</protein>
<evidence type="ECO:0000313" key="4">
    <source>
        <dbReference type="EMBL" id="KAA9393855.1"/>
    </source>
</evidence>
<dbReference type="PROSITE" id="PS51782">
    <property type="entry name" value="LYSM"/>
    <property type="match status" value="1"/>
</dbReference>
<feature type="domain" description="LysM" evidence="3">
    <location>
        <begin position="160"/>
        <end position="208"/>
    </location>
</feature>
<sequence length="210" mass="20788">MGGIALAGASAPANAVDWDAVAECESSGNWGINTGNGYSGGLQFTPSTWAANGGTGNAADASREQQIAVAENVLATQGIGAWPTCGQLGLGGTTSNVSTQSVETPAPAAETYEAPAAPVAQEAPVAEAAPVEAAPVAEAPVAEYTAPAAPVEAQTVEVSGTYTVEEGDTLSIIADKLGIEGGWEALYAANTDVVADANLIFVGQTLNIPA</sequence>
<dbReference type="Pfam" id="PF06737">
    <property type="entry name" value="Transglycosylas"/>
    <property type="match status" value="1"/>
</dbReference>
<dbReference type="EMBL" id="SZWF01000014">
    <property type="protein sequence ID" value="KAA9393855.1"/>
    <property type="molecule type" value="Genomic_DNA"/>
</dbReference>
<keyword evidence="2" id="KW-0378">Hydrolase</keyword>
<evidence type="ECO:0000259" key="3">
    <source>
        <dbReference type="PROSITE" id="PS51782"/>
    </source>
</evidence>
<organism evidence="4 5">
    <name type="scientific">Kocuria coralli</name>
    <dbReference type="NCBI Taxonomy" id="1461025"/>
    <lineage>
        <taxon>Bacteria</taxon>
        <taxon>Bacillati</taxon>
        <taxon>Actinomycetota</taxon>
        <taxon>Actinomycetes</taxon>
        <taxon>Micrococcales</taxon>
        <taxon>Micrococcaceae</taxon>
        <taxon>Kocuria</taxon>
    </lineage>
</organism>
<reference evidence="4 5" key="1">
    <citation type="submission" date="2019-05" db="EMBL/GenBank/DDBJ databases">
        <title>Kocuria coralli sp. nov., a novel actinobacterium isolated from coral reef seawater.</title>
        <authorList>
            <person name="Li J."/>
        </authorList>
    </citation>
    <scope>NUCLEOTIDE SEQUENCE [LARGE SCALE GENOMIC DNA]</scope>
    <source>
        <strain evidence="4 5">SCSIO 13007</strain>
    </source>
</reference>
<dbReference type="InterPro" id="IPR010618">
    <property type="entry name" value="RPF"/>
</dbReference>
<dbReference type="RefSeq" id="WP_158034266.1">
    <property type="nucleotide sequence ID" value="NZ_ML708620.1"/>
</dbReference>
<dbReference type="SUPFAM" id="SSF54106">
    <property type="entry name" value="LysM domain"/>
    <property type="match status" value="1"/>
</dbReference>
<dbReference type="Gene3D" id="1.10.530.10">
    <property type="match status" value="1"/>
</dbReference>
<dbReference type="Pfam" id="PF01476">
    <property type="entry name" value="LysM"/>
    <property type="match status" value="1"/>
</dbReference>
<comment type="similarity">
    <text evidence="1">Belongs to the transglycosylase family. Rpf subfamily.</text>
</comment>
<gene>
    <name evidence="4" type="ORF">FCK90_10210</name>
</gene>
<comment type="caution">
    <text evidence="4">The sequence shown here is derived from an EMBL/GenBank/DDBJ whole genome shotgun (WGS) entry which is preliminary data.</text>
</comment>
<dbReference type="InterPro" id="IPR018392">
    <property type="entry name" value="LysM"/>
</dbReference>
<dbReference type="Proteomes" id="UP000325957">
    <property type="component" value="Unassembled WGS sequence"/>
</dbReference>
<dbReference type="PANTHER" id="PTHR34700:SF4">
    <property type="entry name" value="PHAGE-LIKE ELEMENT PBSX PROTEIN XKDP"/>
    <property type="match status" value="1"/>
</dbReference>
<dbReference type="SMART" id="SM00257">
    <property type="entry name" value="LysM"/>
    <property type="match status" value="1"/>
</dbReference>
<dbReference type="CDD" id="cd00118">
    <property type="entry name" value="LysM"/>
    <property type="match status" value="1"/>
</dbReference>
<dbReference type="OrthoDB" id="1404170at2"/>
<accession>A0A5J5KY93</accession>
<dbReference type="CDD" id="cd13925">
    <property type="entry name" value="RPF"/>
    <property type="match status" value="1"/>
</dbReference>
<evidence type="ECO:0000256" key="2">
    <source>
        <dbReference type="ARBA" id="ARBA00022801"/>
    </source>
</evidence>
<name>A0A5J5KY93_9MICC</name>
<dbReference type="InterPro" id="IPR023346">
    <property type="entry name" value="Lysozyme-like_dom_sf"/>
</dbReference>
<keyword evidence="5" id="KW-1185">Reference proteome</keyword>
<evidence type="ECO:0000256" key="1">
    <source>
        <dbReference type="ARBA" id="ARBA00010830"/>
    </source>
</evidence>
<dbReference type="PANTHER" id="PTHR34700">
    <property type="entry name" value="POTASSIUM BINDING PROTEIN KBP"/>
    <property type="match status" value="1"/>
</dbReference>
<evidence type="ECO:0000313" key="5">
    <source>
        <dbReference type="Proteomes" id="UP000325957"/>
    </source>
</evidence>
<dbReference type="Gene3D" id="3.10.350.10">
    <property type="entry name" value="LysM domain"/>
    <property type="match status" value="1"/>
</dbReference>
<dbReference type="AlphaFoldDB" id="A0A5J5KY93"/>
<dbReference type="InterPro" id="IPR036779">
    <property type="entry name" value="LysM_dom_sf"/>
</dbReference>